<feature type="binding site" evidence="2">
    <location>
        <position position="140"/>
    </location>
    <ligand>
        <name>ATP</name>
        <dbReference type="ChEBI" id="CHEBI:30616"/>
    </ligand>
</feature>
<dbReference type="Proteomes" id="UP000278983">
    <property type="component" value="Unassembled WGS sequence"/>
</dbReference>
<evidence type="ECO:0000256" key="2">
    <source>
        <dbReference type="PIRSR" id="PIRSR004976-51"/>
    </source>
</evidence>
<keyword evidence="2" id="KW-0067">ATP-binding</keyword>
<dbReference type="GO" id="GO:0016740">
    <property type="term" value="F:transferase activity"/>
    <property type="evidence" value="ECO:0007669"/>
    <property type="project" value="UniProtKB-KW"/>
</dbReference>
<dbReference type="GO" id="GO:0008033">
    <property type="term" value="P:tRNA processing"/>
    <property type="evidence" value="ECO:0007669"/>
    <property type="project" value="InterPro"/>
</dbReference>
<dbReference type="OrthoDB" id="9807403at2"/>
<accession>A0A3S0QST8</accession>
<feature type="binding site" evidence="2">
    <location>
        <position position="66"/>
    </location>
    <ligand>
        <name>ATP</name>
        <dbReference type="ChEBI" id="CHEBI:30616"/>
    </ligand>
</feature>
<evidence type="ECO:0000313" key="4">
    <source>
        <dbReference type="EMBL" id="RUL58586.1"/>
    </source>
</evidence>
<gene>
    <name evidence="4" type="ORF">EHV08_01585</name>
</gene>
<dbReference type="InterPro" id="IPR011063">
    <property type="entry name" value="TilS/TtcA_N"/>
</dbReference>
<keyword evidence="5" id="KW-1185">Reference proteome</keyword>
<feature type="domain" description="tRNA(Ile)-lysidine/2-thiocytidine synthase N-terminal" evidence="3">
    <location>
        <begin position="31"/>
        <end position="191"/>
    </location>
</feature>
<comment type="caution">
    <text evidence="4">The sequence shown here is derived from an EMBL/GenBank/DDBJ whole genome shotgun (WGS) entry which is preliminary data.</text>
</comment>
<reference evidence="4 5" key="1">
    <citation type="submission" date="2018-12" db="EMBL/GenBank/DDBJ databases">
        <title>Genome sequencing of Prevotella sp. KCOM 3155 (= JS262).</title>
        <authorList>
            <person name="Kook J.-K."/>
            <person name="Park S.-N."/>
            <person name="Lim Y.K."/>
        </authorList>
    </citation>
    <scope>NUCLEOTIDE SEQUENCE [LARGE SCALE GENOMIC DNA]</scope>
    <source>
        <strain evidence="4 5">KCOM 3155</strain>
    </source>
</reference>
<dbReference type="SUPFAM" id="SSF52402">
    <property type="entry name" value="Adenine nucleotide alpha hydrolases-like"/>
    <property type="match status" value="1"/>
</dbReference>
<dbReference type="InterPro" id="IPR014729">
    <property type="entry name" value="Rossmann-like_a/b/a_fold"/>
</dbReference>
<dbReference type="InterPro" id="IPR035107">
    <property type="entry name" value="tRNA_thiolation_TtcA_Ctu1"/>
</dbReference>
<organism evidence="4 5">
    <name type="scientific">Prevotella koreensis</name>
    <dbReference type="NCBI Taxonomy" id="2490854"/>
    <lineage>
        <taxon>Bacteria</taxon>
        <taxon>Pseudomonadati</taxon>
        <taxon>Bacteroidota</taxon>
        <taxon>Bacteroidia</taxon>
        <taxon>Bacteroidales</taxon>
        <taxon>Prevotellaceae</taxon>
        <taxon>Prevotella</taxon>
    </lineage>
</organism>
<dbReference type="RefSeq" id="WP_126677684.1">
    <property type="nucleotide sequence ID" value="NZ_RYYU01000001.1"/>
</dbReference>
<evidence type="ECO:0000313" key="5">
    <source>
        <dbReference type="Proteomes" id="UP000278983"/>
    </source>
</evidence>
<dbReference type="CDD" id="cd24138">
    <property type="entry name" value="TtcA-like"/>
    <property type="match status" value="1"/>
</dbReference>
<name>A0A3S0QST8_9BACT</name>
<protein>
    <submittedName>
        <fullName evidence="4">tRNA 2-thiocytidine biosynthesis protein TtcA</fullName>
    </submittedName>
</protein>
<sequence length="234" mass="27790">MRKEENPEEHIYRLFNDALKRYSLIEDGDRILIALSGGKDSMTLLRLMARRVRIFKPRFEFEAAFVKMRNIPYQCDEDYLRDFAESLGVRLHVFETSFDESTDERHTHCFLCSWNRRKMLFAAAKELKCNKIALGHNKDDIMETALMNLTFQGRFSTMKPMMKMERFPMTLIRPLCLIREHNVLAFAEAEGFRKQLKNCPYEDASHRYNMKEIVARLDEMNPEFNYSIFRAMGL</sequence>
<evidence type="ECO:0000259" key="3">
    <source>
        <dbReference type="Pfam" id="PF01171"/>
    </source>
</evidence>
<feature type="binding site" evidence="2">
    <location>
        <begin position="34"/>
        <end position="36"/>
    </location>
    <ligand>
        <name>ATP</name>
        <dbReference type="ChEBI" id="CHEBI:30616"/>
    </ligand>
</feature>
<keyword evidence="1" id="KW-0808">Transferase</keyword>
<dbReference type="PANTHER" id="PTHR43686">
    <property type="entry name" value="SULFURTRANSFERASE-RELATED"/>
    <property type="match status" value="1"/>
</dbReference>
<keyword evidence="2" id="KW-0547">Nucleotide-binding</keyword>
<dbReference type="PANTHER" id="PTHR43686:SF1">
    <property type="entry name" value="AMINOTRAN_5 DOMAIN-CONTAINING PROTEIN"/>
    <property type="match status" value="1"/>
</dbReference>
<feature type="binding site" evidence="2">
    <location>
        <position position="40"/>
    </location>
    <ligand>
        <name>ATP</name>
        <dbReference type="ChEBI" id="CHEBI:30616"/>
    </ligand>
</feature>
<dbReference type="AlphaFoldDB" id="A0A3S0QST8"/>
<dbReference type="Pfam" id="PF01171">
    <property type="entry name" value="ATP_bind_3"/>
    <property type="match status" value="1"/>
</dbReference>
<proteinExistence type="predicted"/>
<feature type="binding site" evidence="2">
    <location>
        <position position="135"/>
    </location>
    <ligand>
        <name>ATP</name>
        <dbReference type="ChEBI" id="CHEBI:30616"/>
    </ligand>
</feature>
<dbReference type="Gene3D" id="3.40.50.620">
    <property type="entry name" value="HUPs"/>
    <property type="match status" value="1"/>
</dbReference>
<dbReference type="GO" id="GO:0005524">
    <property type="term" value="F:ATP binding"/>
    <property type="evidence" value="ECO:0007669"/>
    <property type="project" value="UniProtKB-KW"/>
</dbReference>
<dbReference type="EMBL" id="RYYU01000001">
    <property type="protein sequence ID" value="RUL58586.1"/>
    <property type="molecule type" value="Genomic_DNA"/>
</dbReference>
<evidence type="ECO:0000256" key="1">
    <source>
        <dbReference type="ARBA" id="ARBA00022679"/>
    </source>
</evidence>
<dbReference type="PIRSF" id="PIRSF004976">
    <property type="entry name" value="ATPase_YdaO"/>
    <property type="match status" value="1"/>
</dbReference>